<dbReference type="SUPFAM" id="SSF49452">
    <property type="entry name" value="Starch-binding domain-like"/>
    <property type="match status" value="1"/>
</dbReference>
<dbReference type="EMBL" id="JACVEL010000001">
    <property type="protein sequence ID" value="MBC9811338.1"/>
    <property type="molecule type" value="Genomic_DNA"/>
</dbReference>
<comment type="similarity">
    <text evidence="1">Belongs to the TonB-dependent receptor family.</text>
</comment>
<evidence type="ECO:0000313" key="4">
    <source>
        <dbReference type="Proteomes" id="UP000652681"/>
    </source>
</evidence>
<keyword evidence="3" id="KW-0121">Carboxypeptidase</keyword>
<keyword evidence="3" id="KW-0645">Protease</keyword>
<dbReference type="Proteomes" id="UP000652681">
    <property type="component" value="Unassembled WGS sequence"/>
</dbReference>
<name>A0A8J6P9W4_9FLAO</name>
<gene>
    <name evidence="3" type="ORF">H9Y05_02510</name>
</gene>
<keyword evidence="3" id="KW-0378">Hydrolase</keyword>
<feature type="signal peptide" evidence="2">
    <location>
        <begin position="1"/>
        <end position="20"/>
    </location>
</feature>
<keyword evidence="1" id="KW-0472">Membrane</keyword>
<dbReference type="Pfam" id="PF13715">
    <property type="entry name" value="CarbopepD_reg_2"/>
    <property type="match status" value="1"/>
</dbReference>
<dbReference type="GO" id="GO:0030246">
    <property type="term" value="F:carbohydrate binding"/>
    <property type="evidence" value="ECO:0007669"/>
    <property type="project" value="InterPro"/>
</dbReference>
<feature type="chain" id="PRO_5035238430" evidence="2">
    <location>
        <begin position="21"/>
        <end position="233"/>
    </location>
</feature>
<proteinExistence type="inferred from homology"/>
<dbReference type="SUPFAM" id="SSF56935">
    <property type="entry name" value="Porins"/>
    <property type="match status" value="1"/>
</dbReference>
<evidence type="ECO:0000313" key="3">
    <source>
        <dbReference type="EMBL" id="MBC9811338.1"/>
    </source>
</evidence>
<reference evidence="3" key="1">
    <citation type="submission" date="2020-09" db="EMBL/GenBank/DDBJ databases">
        <title>Taishania pollutisoli gen. nov., sp. nov., Isolated from Tetrabromobisphenol A-Contaminated Soil.</title>
        <authorList>
            <person name="Chen Q."/>
        </authorList>
    </citation>
    <scope>NUCLEOTIDE SEQUENCE</scope>
    <source>
        <strain evidence="3">CZZ-1</strain>
    </source>
</reference>
<evidence type="ECO:0000256" key="2">
    <source>
        <dbReference type="SAM" id="SignalP"/>
    </source>
</evidence>
<dbReference type="InterPro" id="IPR013784">
    <property type="entry name" value="Carb-bd-like_fold"/>
</dbReference>
<keyword evidence="1" id="KW-1134">Transmembrane beta strand</keyword>
<dbReference type="InterPro" id="IPR037066">
    <property type="entry name" value="Plug_dom_sf"/>
</dbReference>
<dbReference type="Gene3D" id="2.60.40.1120">
    <property type="entry name" value="Carboxypeptidase-like, regulatory domain"/>
    <property type="match status" value="1"/>
</dbReference>
<keyword evidence="1" id="KW-0998">Cell outer membrane</keyword>
<sequence length="233" mass="25318">MRKLMIAALLMTGYSSSAQVALGEIQGYLVEKSTKEPVPLTHVFIRDLDKVYQVISDEEGMFRISAIPAGTYALQIRYEGDTIKVDPVQIKMNSITQLGKIELAPIQQLGTVYITPGVRLIDGDLPIPQLTGDEIAKSVAKFDPKGLITSMSSEVRIADDGSLVFRGARKGDMIYMIDGIKANDVVTVPSSAIGSMMVYTGALPAKYGDTLGGVVVVETKSYFDLYRAWMAGR</sequence>
<organism evidence="3 4">
    <name type="scientific">Taishania pollutisoli</name>
    <dbReference type="NCBI Taxonomy" id="2766479"/>
    <lineage>
        <taxon>Bacteria</taxon>
        <taxon>Pseudomonadati</taxon>
        <taxon>Bacteroidota</taxon>
        <taxon>Flavobacteriia</taxon>
        <taxon>Flavobacteriales</taxon>
        <taxon>Crocinitomicaceae</taxon>
        <taxon>Taishania</taxon>
    </lineage>
</organism>
<evidence type="ECO:0000256" key="1">
    <source>
        <dbReference type="PROSITE-ProRule" id="PRU01360"/>
    </source>
</evidence>
<keyword evidence="1" id="KW-0813">Transport</keyword>
<dbReference type="GO" id="GO:0004180">
    <property type="term" value="F:carboxypeptidase activity"/>
    <property type="evidence" value="ECO:0007669"/>
    <property type="project" value="UniProtKB-KW"/>
</dbReference>
<dbReference type="RefSeq" id="WP_216713402.1">
    <property type="nucleotide sequence ID" value="NZ_JACVEL010000001.1"/>
</dbReference>
<protein>
    <submittedName>
        <fullName evidence="3">Carboxypeptidase-like regulatory domain-containing protein</fullName>
    </submittedName>
</protein>
<keyword evidence="4" id="KW-1185">Reference proteome</keyword>
<keyword evidence="1" id="KW-0812">Transmembrane</keyword>
<dbReference type="Gene3D" id="2.170.130.10">
    <property type="entry name" value="TonB-dependent receptor, plug domain"/>
    <property type="match status" value="1"/>
</dbReference>
<keyword evidence="2" id="KW-0732">Signal</keyword>
<dbReference type="AlphaFoldDB" id="A0A8J6P9W4"/>
<comment type="subcellular location">
    <subcellularLocation>
        <location evidence="1">Cell outer membrane</location>
        <topology evidence="1">Multi-pass membrane protein</topology>
    </subcellularLocation>
</comment>
<dbReference type="GO" id="GO:0009279">
    <property type="term" value="C:cell outer membrane"/>
    <property type="evidence" value="ECO:0007669"/>
    <property type="project" value="UniProtKB-SubCell"/>
</dbReference>
<accession>A0A8J6P9W4</accession>
<dbReference type="PROSITE" id="PS52016">
    <property type="entry name" value="TONB_DEPENDENT_REC_3"/>
    <property type="match status" value="1"/>
</dbReference>
<dbReference type="InterPro" id="IPR039426">
    <property type="entry name" value="TonB-dep_rcpt-like"/>
</dbReference>
<comment type="caution">
    <text evidence="3">The sequence shown here is derived from an EMBL/GenBank/DDBJ whole genome shotgun (WGS) entry which is preliminary data.</text>
</comment>